<evidence type="ECO:0000313" key="2">
    <source>
        <dbReference type="Proteomes" id="UP000001396"/>
    </source>
</evidence>
<dbReference type="AlphaFoldDB" id="D3B2F7"/>
<gene>
    <name evidence="1" type="ORF">PPL_02568</name>
</gene>
<comment type="caution">
    <text evidence="1">The sequence shown here is derived from an EMBL/GenBank/DDBJ whole genome shotgun (WGS) entry which is preliminary data.</text>
</comment>
<reference evidence="1 2" key="1">
    <citation type="journal article" date="2011" name="Genome Res.">
        <title>Phylogeny-wide analysis of social amoeba genomes highlights ancient origins for complex intercellular communication.</title>
        <authorList>
            <person name="Heidel A.J."/>
            <person name="Lawal H.M."/>
            <person name="Felder M."/>
            <person name="Schilde C."/>
            <person name="Helps N.R."/>
            <person name="Tunggal B."/>
            <person name="Rivero F."/>
            <person name="John U."/>
            <person name="Schleicher M."/>
            <person name="Eichinger L."/>
            <person name="Platzer M."/>
            <person name="Noegel A.A."/>
            <person name="Schaap P."/>
            <person name="Gloeckner G."/>
        </authorList>
    </citation>
    <scope>NUCLEOTIDE SEQUENCE [LARGE SCALE GENOMIC DNA]</scope>
    <source>
        <strain evidence="2">ATCC 26659 / Pp 5 / PN500</strain>
    </source>
</reference>
<name>D3B2F7_HETP5</name>
<accession>D3B2F7</accession>
<dbReference type="RefSeq" id="XP_020436645.1">
    <property type="nucleotide sequence ID" value="XM_020573550.1"/>
</dbReference>
<dbReference type="GeneID" id="31358092"/>
<dbReference type="EMBL" id="ADBJ01000009">
    <property type="protein sequence ID" value="EFA84532.1"/>
    <property type="molecule type" value="Genomic_DNA"/>
</dbReference>
<proteinExistence type="predicted"/>
<evidence type="ECO:0000313" key="1">
    <source>
        <dbReference type="EMBL" id="EFA84532.1"/>
    </source>
</evidence>
<dbReference type="InParanoid" id="D3B2F7"/>
<organism evidence="1 2">
    <name type="scientific">Heterostelium pallidum (strain ATCC 26659 / Pp 5 / PN500)</name>
    <name type="common">Cellular slime mold</name>
    <name type="synonym">Polysphondylium pallidum</name>
    <dbReference type="NCBI Taxonomy" id="670386"/>
    <lineage>
        <taxon>Eukaryota</taxon>
        <taxon>Amoebozoa</taxon>
        <taxon>Evosea</taxon>
        <taxon>Eumycetozoa</taxon>
        <taxon>Dictyostelia</taxon>
        <taxon>Acytosteliales</taxon>
        <taxon>Acytosteliaceae</taxon>
        <taxon>Heterostelium</taxon>
    </lineage>
</organism>
<protein>
    <submittedName>
        <fullName evidence="1">Uncharacterized protein</fullName>
    </submittedName>
</protein>
<sequence length="164" mass="19061">MTRINVIKDTIRVKAPLQEFYFNTALENDIHQEIMVHINNSNNNMLIMVHINNSNINNKLNMNNRSSNSNNNQILREKQKQDMTALQMAKEEFKASIDQPSSISLQTNQRMTMKNKPNNIIHWKKMSFNRIDLISTTTPTTTTNGNIINKINNNNNYINVTQKQ</sequence>
<keyword evidence="2" id="KW-1185">Reference proteome</keyword>
<dbReference type="Proteomes" id="UP000001396">
    <property type="component" value="Unassembled WGS sequence"/>
</dbReference>